<accession>A0ABT6FES6</accession>
<evidence type="ECO:0000313" key="2">
    <source>
        <dbReference type="Proteomes" id="UP001216907"/>
    </source>
</evidence>
<comment type="caution">
    <text evidence="1">The sequence shown here is derived from an EMBL/GenBank/DDBJ whole genome shotgun (WGS) entry which is preliminary data.</text>
</comment>
<organism evidence="1 2">
    <name type="scientific">Paludisphaera mucosa</name>
    <dbReference type="NCBI Taxonomy" id="3030827"/>
    <lineage>
        <taxon>Bacteria</taxon>
        <taxon>Pseudomonadati</taxon>
        <taxon>Planctomycetota</taxon>
        <taxon>Planctomycetia</taxon>
        <taxon>Isosphaerales</taxon>
        <taxon>Isosphaeraceae</taxon>
        <taxon>Paludisphaera</taxon>
    </lineage>
</organism>
<name>A0ABT6FES6_9BACT</name>
<evidence type="ECO:0000313" key="1">
    <source>
        <dbReference type="EMBL" id="MDG3006084.1"/>
    </source>
</evidence>
<keyword evidence="2" id="KW-1185">Reference proteome</keyword>
<protein>
    <submittedName>
        <fullName evidence="1">Uncharacterized protein</fullName>
    </submittedName>
</protein>
<dbReference type="RefSeq" id="WP_277862387.1">
    <property type="nucleotide sequence ID" value="NZ_JARRAG010000002.1"/>
</dbReference>
<proteinExistence type="predicted"/>
<sequence>MPKLLRGHCLALSVVELTRRHILVDDWLSHGAFRLFKDDRDDEQVQATAQAFLSGGGGILSVVWERGSYRGEVTSRATAIRGYRQWLLTCEGCGRGCRKLLVAPSGRVACGRCLGVRYPDQRRQRSWASSVWLAVYDPGAFTRQPGRQEGLYRWGVGEIRRLGLKR</sequence>
<reference evidence="1 2" key="1">
    <citation type="submission" date="2023-03" db="EMBL/GenBank/DDBJ databases">
        <title>Paludisphaera mucosa sp. nov. a novel planctomycete from northern fen.</title>
        <authorList>
            <person name="Ivanova A."/>
        </authorList>
    </citation>
    <scope>NUCLEOTIDE SEQUENCE [LARGE SCALE GENOMIC DNA]</scope>
    <source>
        <strain evidence="1 2">Pla2</strain>
    </source>
</reference>
<gene>
    <name evidence="1" type="ORF">PZE19_20110</name>
</gene>
<dbReference type="Proteomes" id="UP001216907">
    <property type="component" value="Unassembled WGS sequence"/>
</dbReference>
<dbReference type="EMBL" id="JARRAG010000002">
    <property type="protein sequence ID" value="MDG3006084.1"/>
    <property type="molecule type" value="Genomic_DNA"/>
</dbReference>